<organism evidence="3">
    <name type="scientific">freshwater metagenome</name>
    <dbReference type="NCBI Taxonomy" id="449393"/>
    <lineage>
        <taxon>unclassified sequences</taxon>
        <taxon>metagenomes</taxon>
        <taxon>ecological metagenomes</taxon>
    </lineage>
</organism>
<dbReference type="GO" id="GO:0009063">
    <property type="term" value="P:amino acid catabolic process"/>
    <property type="evidence" value="ECO:0007669"/>
    <property type="project" value="InterPro"/>
</dbReference>
<evidence type="ECO:0000313" key="3">
    <source>
        <dbReference type="EMBL" id="CAB4572136.1"/>
    </source>
</evidence>
<dbReference type="Pfam" id="PF13378">
    <property type="entry name" value="MR_MLE_C"/>
    <property type="match status" value="1"/>
</dbReference>
<dbReference type="PROSITE" id="PS00909">
    <property type="entry name" value="MR_MLE_2"/>
    <property type="match status" value="1"/>
</dbReference>
<dbReference type="SFLD" id="SFLDG00180">
    <property type="entry name" value="muconate_cycloisomerase"/>
    <property type="match status" value="1"/>
</dbReference>
<keyword evidence="1" id="KW-0479">Metal-binding</keyword>
<dbReference type="SFLD" id="SFLDS00001">
    <property type="entry name" value="Enolase"/>
    <property type="match status" value="1"/>
</dbReference>
<dbReference type="SMART" id="SM00922">
    <property type="entry name" value="MR_MLE"/>
    <property type="match status" value="1"/>
</dbReference>
<dbReference type="AlphaFoldDB" id="A0A6J6E8H5"/>
<dbReference type="InterPro" id="IPR036849">
    <property type="entry name" value="Enolase-like_C_sf"/>
</dbReference>
<dbReference type="InterPro" id="IPR018110">
    <property type="entry name" value="Mandel_Rmase/mucon_lact_enz_CS"/>
</dbReference>
<gene>
    <name evidence="3" type="ORF">UFOPK1726_00341</name>
</gene>
<dbReference type="PANTHER" id="PTHR48073:SF2">
    <property type="entry name" value="O-SUCCINYLBENZOATE SYNTHASE"/>
    <property type="match status" value="1"/>
</dbReference>
<dbReference type="SUPFAM" id="SSF51604">
    <property type="entry name" value="Enolase C-terminal domain-like"/>
    <property type="match status" value="1"/>
</dbReference>
<evidence type="ECO:0000259" key="2">
    <source>
        <dbReference type="SMART" id="SM00922"/>
    </source>
</evidence>
<dbReference type="EMBL" id="CAEZTT010000025">
    <property type="protein sequence ID" value="CAB4572136.1"/>
    <property type="molecule type" value="Genomic_DNA"/>
</dbReference>
<reference evidence="3" key="1">
    <citation type="submission" date="2020-05" db="EMBL/GenBank/DDBJ databases">
        <authorList>
            <person name="Chiriac C."/>
            <person name="Salcher M."/>
            <person name="Ghai R."/>
            <person name="Kavagutti S V."/>
        </authorList>
    </citation>
    <scope>NUCLEOTIDE SEQUENCE</scope>
</reference>
<evidence type="ECO:0000256" key="1">
    <source>
        <dbReference type="ARBA" id="ARBA00022723"/>
    </source>
</evidence>
<name>A0A6J6E8H5_9ZZZZ</name>
<feature type="domain" description="Mandelate racemase/muconate lactonizing enzyme C-terminal" evidence="2">
    <location>
        <begin position="84"/>
        <end position="177"/>
    </location>
</feature>
<dbReference type="Gene3D" id="3.20.20.120">
    <property type="entry name" value="Enolase-like C-terminal domain"/>
    <property type="match status" value="1"/>
</dbReference>
<proteinExistence type="predicted"/>
<sequence length="324" mass="34753">MIEDLLARVQPFQVGLTTQFRSVNHRIGFVIHGKHGIGEWAPFADYGPAAAAKWLAAALEAADQPRQQIFRNEIVANGIVPALDSVAAVSWAADLISKYQLNTLKIKVGDRDQLNRVRAIRAEFPDVTLRVDANGSYRATEATELIREFAALDVAVIEQPCATLAECKAVKGNGVLIAVDESIRLATELTDELLTEIIDAADIAVLKPIPLGGSKPTLNLAAKLDLPVIISGSLDTSIGLSFVAYVAALLPTEPLPSGLGTSVLLEQDLVQTSLLPRQGVIKVSEPVLDEQLLAEATARISSVELAELTQRLIAAAEYLEEVQL</sequence>
<dbReference type="GO" id="GO:0046872">
    <property type="term" value="F:metal ion binding"/>
    <property type="evidence" value="ECO:0007669"/>
    <property type="project" value="UniProtKB-KW"/>
</dbReference>
<accession>A0A6J6E8H5</accession>
<dbReference type="InterPro" id="IPR013342">
    <property type="entry name" value="Mandelate_racemase_C"/>
</dbReference>
<protein>
    <submittedName>
        <fullName evidence="3">Unannotated protein</fullName>
    </submittedName>
</protein>
<dbReference type="PANTHER" id="PTHR48073">
    <property type="entry name" value="O-SUCCINYLBENZOATE SYNTHASE-RELATED"/>
    <property type="match status" value="1"/>
</dbReference>
<dbReference type="Pfam" id="PF18374">
    <property type="entry name" value="Enolase_like_N"/>
    <property type="match status" value="1"/>
</dbReference>
<dbReference type="SFLD" id="SFLDF00009">
    <property type="entry name" value="o-succinylbenzoate_synthase"/>
    <property type="match status" value="1"/>
</dbReference>
<dbReference type="InterPro" id="IPR029065">
    <property type="entry name" value="Enolase_C-like"/>
</dbReference>